<reference evidence="5 6" key="1">
    <citation type="submission" date="2021-01" db="EMBL/GenBank/DDBJ databases">
        <title>Sequencing the genomes of 1000 actinobacteria strains.</title>
        <authorList>
            <person name="Klenk H.-P."/>
        </authorList>
    </citation>
    <scope>NUCLEOTIDE SEQUENCE [LARGE SCALE GENOMIC DNA]</scope>
    <source>
        <strain evidence="5 6">DSM 18239</strain>
    </source>
</reference>
<protein>
    <submittedName>
        <fullName evidence="5">LCP family protein required for cell wall assembly</fullName>
    </submittedName>
</protein>
<dbReference type="InterPro" id="IPR004474">
    <property type="entry name" value="LytR_CpsA_psr"/>
</dbReference>
<gene>
    <name evidence="5" type="ORF">JOE61_003882</name>
</gene>
<organism evidence="5 6">
    <name type="scientific">Nocardioides salarius</name>
    <dbReference type="NCBI Taxonomy" id="374513"/>
    <lineage>
        <taxon>Bacteria</taxon>
        <taxon>Bacillati</taxon>
        <taxon>Actinomycetota</taxon>
        <taxon>Actinomycetes</taxon>
        <taxon>Propionibacteriales</taxon>
        <taxon>Nocardioidaceae</taxon>
        <taxon>Nocardioides</taxon>
    </lineage>
</organism>
<feature type="domain" description="Cell envelope-related transcriptional attenuator" evidence="4">
    <location>
        <begin position="172"/>
        <end position="356"/>
    </location>
</feature>
<keyword evidence="3" id="KW-0472">Membrane</keyword>
<evidence type="ECO:0000259" key="4">
    <source>
        <dbReference type="Pfam" id="PF03816"/>
    </source>
</evidence>
<proteinExistence type="inferred from homology"/>
<name>A0ABS2MFU4_9ACTN</name>
<dbReference type="Pfam" id="PF03816">
    <property type="entry name" value="LytR_cpsA_psr"/>
    <property type="match status" value="1"/>
</dbReference>
<feature type="transmembrane region" description="Helical" evidence="3">
    <location>
        <begin position="93"/>
        <end position="114"/>
    </location>
</feature>
<feature type="region of interest" description="Disordered" evidence="2">
    <location>
        <begin position="433"/>
        <end position="474"/>
    </location>
</feature>
<dbReference type="Gene3D" id="3.40.630.190">
    <property type="entry name" value="LCP protein"/>
    <property type="match status" value="1"/>
</dbReference>
<dbReference type="InterPro" id="IPR050922">
    <property type="entry name" value="LytR/CpsA/Psr_CW_biosynth"/>
</dbReference>
<evidence type="ECO:0000313" key="6">
    <source>
        <dbReference type="Proteomes" id="UP000732378"/>
    </source>
</evidence>
<feature type="transmembrane region" description="Helical" evidence="3">
    <location>
        <begin position="60"/>
        <end position="81"/>
    </location>
</feature>
<feature type="compositionally biased region" description="Basic and acidic residues" evidence="2">
    <location>
        <begin position="433"/>
        <end position="447"/>
    </location>
</feature>
<dbReference type="EMBL" id="JAFBBZ010000001">
    <property type="protein sequence ID" value="MBM7510068.1"/>
    <property type="molecule type" value="Genomic_DNA"/>
</dbReference>
<evidence type="ECO:0000256" key="3">
    <source>
        <dbReference type="SAM" id="Phobius"/>
    </source>
</evidence>
<keyword evidence="6" id="KW-1185">Reference proteome</keyword>
<comment type="similarity">
    <text evidence="1">Belongs to the LytR/CpsA/Psr (LCP) family.</text>
</comment>
<keyword evidence="3" id="KW-1133">Transmembrane helix</keyword>
<sequence>MTLMGAVVPGSGLVWTGRRLLGLLVLVPFLLATAYAAGTASRVADLRTLVDLAMDPARLKTFAAVAVLALVLWAGAVWLTYHHARPVRRTRAATVAGNAFVLLLVVVVGAPLGLAARYATVQADLVETVFEEAPLSATIPRDVTEADPWGGRDRVNVLLLGGDGSDSRAGVRTDSLILASIETATGKTVLFSLPRNLMRAQFPEDSALHDLYPDGFTGEGDPAAYMLNAVYGQVPLLHPGVLGASAAEGADEGADALKLAVAGSLGIDVDYYVLVNLRGFEQVVDAIGGITVDVNEPVAINGNTDAGIEPTAWIEPGPDQHLDDFHALWFARGRYGSDDYRRMERQRCAVDAIIEAADPMTLLRRYTGLAEAGMDIVTTDIPRELLPDLVGLGLRMKDAKVRSVVFRPSERFSSADPDYEHVRAMVARAIDPPERAVRKADPDRARGTEGSCAWTGEDADVVDAGVGSSAPGTG</sequence>
<dbReference type="PANTHER" id="PTHR33392">
    <property type="entry name" value="POLYISOPRENYL-TEICHOIC ACID--PEPTIDOGLYCAN TEICHOIC ACID TRANSFERASE TAGU"/>
    <property type="match status" value="1"/>
</dbReference>
<keyword evidence="3" id="KW-0812">Transmembrane</keyword>
<comment type="caution">
    <text evidence="5">The sequence shown here is derived from an EMBL/GenBank/DDBJ whole genome shotgun (WGS) entry which is preliminary data.</text>
</comment>
<evidence type="ECO:0000256" key="2">
    <source>
        <dbReference type="SAM" id="MobiDB-lite"/>
    </source>
</evidence>
<evidence type="ECO:0000313" key="5">
    <source>
        <dbReference type="EMBL" id="MBM7510068.1"/>
    </source>
</evidence>
<dbReference type="NCBIfam" id="TIGR00350">
    <property type="entry name" value="lytR_cpsA_psr"/>
    <property type="match status" value="1"/>
</dbReference>
<dbReference type="PANTHER" id="PTHR33392:SF6">
    <property type="entry name" value="POLYISOPRENYL-TEICHOIC ACID--PEPTIDOGLYCAN TEICHOIC ACID TRANSFERASE TAGU"/>
    <property type="match status" value="1"/>
</dbReference>
<evidence type="ECO:0000256" key="1">
    <source>
        <dbReference type="ARBA" id="ARBA00006068"/>
    </source>
</evidence>
<dbReference type="Proteomes" id="UP000732378">
    <property type="component" value="Unassembled WGS sequence"/>
</dbReference>
<accession>A0ABS2MFU4</accession>